<feature type="transmembrane region" description="Helical" evidence="8">
    <location>
        <begin position="300"/>
        <end position="319"/>
    </location>
</feature>
<feature type="transmembrane region" description="Helical" evidence="8">
    <location>
        <begin position="196"/>
        <end position="214"/>
    </location>
</feature>
<dbReference type="NCBIfam" id="TIGR04178">
    <property type="entry name" value="exo_archaeo"/>
    <property type="match status" value="1"/>
</dbReference>
<evidence type="ECO:0000256" key="2">
    <source>
        <dbReference type="ARBA" id="ARBA00022475"/>
    </source>
</evidence>
<dbReference type="InterPro" id="IPR019127">
    <property type="entry name" value="Exosortase"/>
</dbReference>
<feature type="transmembrane region" description="Helical" evidence="8">
    <location>
        <begin position="261"/>
        <end position="279"/>
    </location>
</feature>
<sequence>MADQLIDSKVLSGTRRGSGFLGLVVVLIAWGAILFSFRTQVRMVLDAWDTLPSHEHGYVVLVVVAYLLWSKLPVLRGEYCRPSWKGFAALVLTGFLAMLGELVSVAAVVQFAIVLMMISAVWAVTGDEIFRRVLGPLFFLLFAVPFGQEILPVLMNWTADATVVALRHSGVPVYQEGRNFVIPSGQWSVVEACGGIRYLLTSVFIGAVFAYLTYTQWRKRILFMLWAIVMPLIANWIRAYVIVMVAHKTANEWGLGLSHIALGWVIFGVSIFASFAIGARWRDPVPEHAPSSHGVQAPMPVLMGATLLAAAIPFGWHMVVQVLQAPDSSNTPSLRLESLATLPQGESADDAIRPHFPGARVVHQATYTYQGQPVDVFVAYYRNQTQGTELINIQNQLEPTKKWGWSISTQPPNDSPNVPDVRLEGFVKKGVHAAVYHFYWVNGMTTTSDFTSKILEALSRLRGRGDDAAAVAITAYSPDSVEAARVRTAAFANEHIAGILADLERTATADRK</sequence>
<evidence type="ECO:0000256" key="1">
    <source>
        <dbReference type="ARBA" id="ARBA00004651"/>
    </source>
</evidence>
<protein>
    <recommendedName>
        <fullName evidence="9">Methanolan biosynthesis EpsI domain-containing protein</fullName>
    </recommendedName>
</protein>
<dbReference type="Proteomes" id="UP001157167">
    <property type="component" value="Unassembled WGS sequence"/>
</dbReference>
<keyword evidence="2" id="KW-1003">Cell membrane</keyword>
<feature type="transmembrane region" description="Helical" evidence="8">
    <location>
        <begin position="105"/>
        <end position="125"/>
    </location>
</feature>
<feature type="domain" description="Methanolan biosynthesis EpsI" evidence="9">
    <location>
        <begin position="309"/>
        <end position="497"/>
    </location>
</feature>
<feature type="transmembrane region" description="Helical" evidence="8">
    <location>
        <begin position="57"/>
        <end position="75"/>
    </location>
</feature>
<dbReference type="NCBIfam" id="TIGR03109">
    <property type="entry name" value="exosort_XrtA"/>
    <property type="match status" value="1"/>
</dbReference>
<evidence type="ECO:0000256" key="8">
    <source>
        <dbReference type="SAM" id="Phobius"/>
    </source>
</evidence>
<dbReference type="Pfam" id="PF09721">
    <property type="entry name" value="Exosortase_EpsH"/>
    <property type="match status" value="1"/>
</dbReference>
<evidence type="ECO:0000256" key="7">
    <source>
        <dbReference type="ARBA" id="ARBA00023136"/>
    </source>
</evidence>
<dbReference type="RefSeq" id="WP_284186560.1">
    <property type="nucleotide sequence ID" value="NZ_BSPX01000003.1"/>
</dbReference>
<dbReference type="Pfam" id="PF11984">
    <property type="entry name" value="DUF3485"/>
    <property type="match status" value="1"/>
</dbReference>
<organism evidence="10 11">
    <name type="scientific">Zoogloea oryzae</name>
    <dbReference type="NCBI Taxonomy" id="310767"/>
    <lineage>
        <taxon>Bacteria</taxon>
        <taxon>Pseudomonadati</taxon>
        <taxon>Pseudomonadota</taxon>
        <taxon>Betaproteobacteria</taxon>
        <taxon>Rhodocyclales</taxon>
        <taxon>Zoogloeaceae</taxon>
        <taxon>Zoogloea</taxon>
    </lineage>
</organism>
<evidence type="ECO:0000259" key="9">
    <source>
        <dbReference type="Pfam" id="PF11984"/>
    </source>
</evidence>
<feature type="transmembrane region" description="Helical" evidence="8">
    <location>
        <begin position="137"/>
        <end position="159"/>
    </location>
</feature>
<dbReference type="InterPro" id="IPR014263">
    <property type="entry name" value="Methanolan_biosynth_EpsI"/>
</dbReference>
<dbReference type="NCBIfam" id="TIGR02914">
    <property type="entry name" value="EpsI_fam"/>
    <property type="match status" value="1"/>
</dbReference>
<dbReference type="InterPro" id="IPR013426">
    <property type="entry name" value="EpsH-like"/>
</dbReference>
<dbReference type="NCBIfam" id="TIGR02602">
    <property type="entry name" value="8TM_EpsH"/>
    <property type="match status" value="1"/>
</dbReference>
<dbReference type="InterPro" id="IPR026392">
    <property type="entry name" value="Exo/Archaeosortase_dom"/>
</dbReference>
<evidence type="ECO:0000256" key="5">
    <source>
        <dbReference type="ARBA" id="ARBA00022801"/>
    </source>
</evidence>
<evidence type="ECO:0000256" key="3">
    <source>
        <dbReference type="ARBA" id="ARBA00022670"/>
    </source>
</evidence>
<dbReference type="EMBL" id="BSPX01000003">
    <property type="protein sequence ID" value="GLT21004.1"/>
    <property type="molecule type" value="Genomic_DNA"/>
</dbReference>
<proteinExistence type="predicted"/>
<keyword evidence="7 8" id="KW-0472">Membrane</keyword>
<evidence type="ECO:0000313" key="11">
    <source>
        <dbReference type="Proteomes" id="UP001157167"/>
    </source>
</evidence>
<name>A0ABQ6F7T0_9RHOO</name>
<keyword evidence="6 8" id="KW-1133">Transmembrane helix</keyword>
<comment type="caution">
    <text evidence="10">The sequence shown here is derived from an EMBL/GenBank/DDBJ whole genome shotgun (WGS) entry which is preliminary data.</text>
</comment>
<feature type="transmembrane region" description="Helical" evidence="8">
    <location>
        <begin position="20"/>
        <end position="37"/>
    </location>
</feature>
<reference evidence="11" key="1">
    <citation type="journal article" date="2019" name="Int. J. Syst. Evol. Microbiol.">
        <title>The Global Catalogue of Microorganisms (GCM) 10K type strain sequencing project: providing services to taxonomists for standard genome sequencing and annotation.</title>
        <authorList>
            <consortium name="The Broad Institute Genomics Platform"/>
            <consortium name="The Broad Institute Genome Sequencing Center for Infectious Disease"/>
            <person name="Wu L."/>
            <person name="Ma J."/>
        </authorList>
    </citation>
    <scope>NUCLEOTIDE SEQUENCE [LARGE SCALE GENOMIC DNA]</scope>
    <source>
        <strain evidence="11">NBRC 102407</strain>
    </source>
</reference>
<gene>
    <name evidence="10" type="ORF">GCM10007933_04560</name>
</gene>
<keyword evidence="5" id="KW-0378">Hydrolase</keyword>
<keyword evidence="3" id="KW-0645">Protease</keyword>
<comment type="subcellular location">
    <subcellularLocation>
        <location evidence="1">Cell membrane</location>
        <topology evidence="1">Multi-pass membrane protein</topology>
    </subcellularLocation>
</comment>
<evidence type="ECO:0000256" key="6">
    <source>
        <dbReference type="ARBA" id="ARBA00022989"/>
    </source>
</evidence>
<dbReference type="InterPro" id="IPR017540">
    <property type="entry name" value="Exosortase-1"/>
</dbReference>
<feature type="transmembrane region" description="Helical" evidence="8">
    <location>
        <begin position="82"/>
        <end position="99"/>
    </location>
</feature>
<accession>A0ABQ6F7T0</accession>
<feature type="transmembrane region" description="Helical" evidence="8">
    <location>
        <begin position="221"/>
        <end position="241"/>
    </location>
</feature>
<keyword evidence="11" id="KW-1185">Reference proteome</keyword>
<keyword evidence="4 8" id="KW-0812">Transmembrane</keyword>
<evidence type="ECO:0000256" key="4">
    <source>
        <dbReference type="ARBA" id="ARBA00022692"/>
    </source>
</evidence>
<evidence type="ECO:0000313" key="10">
    <source>
        <dbReference type="EMBL" id="GLT21004.1"/>
    </source>
</evidence>